<comment type="caution">
    <text evidence="2">The sequence shown here is derived from an EMBL/GenBank/DDBJ whole genome shotgun (WGS) entry which is preliminary data.</text>
</comment>
<dbReference type="Proteomes" id="UP000295689">
    <property type="component" value="Unassembled WGS sequence"/>
</dbReference>
<dbReference type="AlphaFoldDB" id="A0A4R2B9G3"/>
<dbReference type="GO" id="GO:0000166">
    <property type="term" value="F:nucleotide binding"/>
    <property type="evidence" value="ECO:0007669"/>
    <property type="project" value="InterPro"/>
</dbReference>
<accession>A0A4R2B9G3</accession>
<evidence type="ECO:0000313" key="3">
    <source>
        <dbReference type="Proteomes" id="UP000295689"/>
    </source>
</evidence>
<gene>
    <name evidence="2" type="ORF">EV146_11176</name>
</gene>
<sequence>MLRKISFSIIGGAGFRAQYYLRIAQALPDLFHVAGMVVRDGEKGGEMERKWGVKTYRNMELLLTKEKPDFVVLSVSGSECAQSLFQLADTGIPVLTETPPGQNLDDLLALHERLTVNGAMVQVAEQYHLHPLNQARLALIDSGRLGEITQATVSVSHMYHGASLIRKMLGIQFEEAEIKAIRFTSPILAGPDRMGPPREEKTLFTERDLAWIQFGEKLGIYDFTKDQHRSWIRSNHLSVRGVKGELFDSQVKLLSDFATPLPLELKRINRGEGENQEGYYLAGIIAGESWVYRNPFAPARLYDDEIAIAACLQKMADYISGGPDFYGLPDASQDCYIGFKIEEAIATGETVKVSRQPWASFA</sequence>
<keyword evidence="3" id="KW-1185">Reference proteome</keyword>
<dbReference type="Pfam" id="PF01408">
    <property type="entry name" value="GFO_IDH_MocA"/>
    <property type="match status" value="1"/>
</dbReference>
<evidence type="ECO:0000259" key="1">
    <source>
        <dbReference type="Pfam" id="PF01408"/>
    </source>
</evidence>
<dbReference type="InterPro" id="IPR036291">
    <property type="entry name" value="NAD(P)-bd_dom_sf"/>
</dbReference>
<dbReference type="RefSeq" id="WP_132009947.1">
    <property type="nucleotide sequence ID" value="NZ_JABUHM010000013.1"/>
</dbReference>
<dbReference type="SUPFAM" id="SSF51735">
    <property type="entry name" value="NAD(P)-binding Rossmann-fold domains"/>
    <property type="match status" value="1"/>
</dbReference>
<dbReference type="EMBL" id="SLVV01000011">
    <property type="protein sequence ID" value="TCN22239.1"/>
    <property type="molecule type" value="Genomic_DNA"/>
</dbReference>
<reference evidence="2 3" key="1">
    <citation type="journal article" date="2015" name="Stand. Genomic Sci.">
        <title>Genomic Encyclopedia of Bacterial and Archaeal Type Strains, Phase III: the genomes of soil and plant-associated and newly described type strains.</title>
        <authorList>
            <person name="Whitman W.B."/>
            <person name="Woyke T."/>
            <person name="Klenk H.P."/>
            <person name="Zhou Y."/>
            <person name="Lilburn T.G."/>
            <person name="Beck B.J."/>
            <person name="De Vos P."/>
            <person name="Vandamme P."/>
            <person name="Eisen J.A."/>
            <person name="Garrity G."/>
            <person name="Hugenholtz P."/>
            <person name="Kyrpides N.C."/>
        </authorList>
    </citation>
    <scope>NUCLEOTIDE SEQUENCE [LARGE SCALE GENOMIC DNA]</scope>
    <source>
        <strain evidence="2 3">CV53</strain>
    </source>
</reference>
<dbReference type="InterPro" id="IPR051450">
    <property type="entry name" value="Gfo/Idh/MocA_Oxidoreductases"/>
</dbReference>
<proteinExistence type="predicted"/>
<organism evidence="2 3">
    <name type="scientific">Mesobacillus foraminis</name>
    <dbReference type="NCBI Taxonomy" id="279826"/>
    <lineage>
        <taxon>Bacteria</taxon>
        <taxon>Bacillati</taxon>
        <taxon>Bacillota</taxon>
        <taxon>Bacilli</taxon>
        <taxon>Bacillales</taxon>
        <taxon>Bacillaceae</taxon>
        <taxon>Mesobacillus</taxon>
    </lineage>
</organism>
<dbReference type="PANTHER" id="PTHR43377">
    <property type="entry name" value="BILIVERDIN REDUCTASE A"/>
    <property type="match status" value="1"/>
</dbReference>
<evidence type="ECO:0000313" key="2">
    <source>
        <dbReference type="EMBL" id="TCN22239.1"/>
    </source>
</evidence>
<protein>
    <submittedName>
        <fullName evidence="2">Oxidoreductase family protein</fullName>
    </submittedName>
</protein>
<name>A0A4R2B9G3_9BACI</name>
<feature type="domain" description="Gfo/Idh/MocA-like oxidoreductase N-terminal" evidence="1">
    <location>
        <begin position="7"/>
        <end position="124"/>
    </location>
</feature>
<dbReference type="InterPro" id="IPR000683">
    <property type="entry name" value="Gfo/Idh/MocA-like_OxRdtase_N"/>
</dbReference>
<dbReference type="PANTHER" id="PTHR43377:SF2">
    <property type="entry name" value="BINDING ROSSMANN FOLD OXIDOREDUCTASE, PUTATIVE (AFU_ORTHOLOGUE AFUA_4G00560)-RELATED"/>
    <property type="match status" value="1"/>
</dbReference>
<dbReference type="Gene3D" id="3.40.50.720">
    <property type="entry name" value="NAD(P)-binding Rossmann-like Domain"/>
    <property type="match status" value="1"/>
</dbReference>